<dbReference type="Gene3D" id="3.20.20.80">
    <property type="entry name" value="Glycosidases"/>
    <property type="match status" value="1"/>
</dbReference>
<name>A0A177WCU8_BATDL</name>
<dbReference type="OrthoDB" id="2012278at2759"/>
<dbReference type="SUPFAM" id="SSF50370">
    <property type="entry name" value="Ricin B-like lectins"/>
    <property type="match status" value="1"/>
</dbReference>
<feature type="domain" description="Ricin B lectin" evidence="1">
    <location>
        <begin position="601"/>
        <end position="743"/>
    </location>
</feature>
<gene>
    <name evidence="2" type="ORF">BDEG_21898</name>
</gene>
<dbReference type="SUPFAM" id="SSF51445">
    <property type="entry name" value="(Trans)glycosidases"/>
    <property type="match status" value="1"/>
</dbReference>
<dbReference type="InterPro" id="IPR017853">
    <property type="entry name" value="GH"/>
</dbReference>
<dbReference type="EMBL" id="DS022301">
    <property type="protein sequence ID" value="OAJ37927.1"/>
    <property type="molecule type" value="Genomic_DNA"/>
</dbReference>
<evidence type="ECO:0000313" key="3">
    <source>
        <dbReference type="Proteomes" id="UP000077115"/>
    </source>
</evidence>
<dbReference type="AlphaFoldDB" id="A0A177WCU8"/>
<dbReference type="eggNOG" id="ENOG502QQKZ">
    <property type="taxonomic scope" value="Eukaryota"/>
</dbReference>
<reference evidence="2 3" key="1">
    <citation type="submission" date="2006-10" db="EMBL/GenBank/DDBJ databases">
        <title>The Genome Sequence of Batrachochytrium dendrobatidis JEL423.</title>
        <authorList>
            <consortium name="The Broad Institute Genome Sequencing Platform"/>
            <person name="Birren B."/>
            <person name="Lander E."/>
            <person name="Galagan J."/>
            <person name="Cuomo C."/>
            <person name="Devon K."/>
            <person name="Jaffe D."/>
            <person name="Butler J."/>
            <person name="Alvarez P."/>
            <person name="Gnerre S."/>
            <person name="Grabherr M."/>
            <person name="Kleber M."/>
            <person name="Mauceli E."/>
            <person name="Brockman W."/>
            <person name="Young S."/>
            <person name="LaButti K."/>
            <person name="Sykes S."/>
            <person name="DeCaprio D."/>
            <person name="Crawford M."/>
            <person name="Koehrsen M."/>
            <person name="Engels R."/>
            <person name="Montgomery P."/>
            <person name="Pearson M."/>
            <person name="Howarth C."/>
            <person name="Larson L."/>
            <person name="White J."/>
            <person name="O'Leary S."/>
            <person name="Kodira C."/>
            <person name="Zeng Q."/>
            <person name="Yandava C."/>
            <person name="Alvarado L."/>
            <person name="Longcore J."/>
            <person name="James T."/>
        </authorList>
    </citation>
    <scope>NUCLEOTIDE SEQUENCE [LARGE SCALE GENOMIC DNA]</scope>
    <source>
        <strain evidence="2 3">JEL423</strain>
    </source>
</reference>
<dbReference type="VEuPathDB" id="FungiDB:BDEG_21898"/>
<dbReference type="PANTHER" id="PTHR42767:SF1">
    <property type="entry name" value="ENDO-BETA-1,6-GALACTANASE-LIKE DOMAIN-CONTAINING PROTEIN"/>
    <property type="match status" value="1"/>
</dbReference>
<reference evidence="2 3" key="2">
    <citation type="submission" date="2016-05" db="EMBL/GenBank/DDBJ databases">
        <title>Lineage-specific infection strategies underlie the spectrum of fungal disease in amphibians.</title>
        <authorList>
            <person name="Cuomo C.A."/>
            <person name="Farrer R.A."/>
            <person name="James T."/>
            <person name="Longcore J."/>
            <person name="Birren B."/>
        </authorList>
    </citation>
    <scope>NUCLEOTIDE SEQUENCE [LARGE SCALE GENOMIC DNA]</scope>
    <source>
        <strain evidence="2 3">JEL423</strain>
    </source>
</reference>
<dbReference type="CDD" id="cd00161">
    <property type="entry name" value="beta-trefoil_Ricin-like"/>
    <property type="match status" value="1"/>
</dbReference>
<protein>
    <recommendedName>
        <fullName evidence="1">Ricin B lectin domain-containing protein</fullName>
    </recommendedName>
</protein>
<evidence type="ECO:0000313" key="2">
    <source>
        <dbReference type="EMBL" id="OAJ37927.1"/>
    </source>
</evidence>
<dbReference type="Gene3D" id="2.80.10.50">
    <property type="match status" value="2"/>
</dbReference>
<accession>A0A177WCU8</accession>
<organism evidence="2 3">
    <name type="scientific">Batrachochytrium dendrobatidis (strain JEL423)</name>
    <dbReference type="NCBI Taxonomy" id="403673"/>
    <lineage>
        <taxon>Eukaryota</taxon>
        <taxon>Fungi</taxon>
        <taxon>Fungi incertae sedis</taxon>
        <taxon>Chytridiomycota</taxon>
        <taxon>Chytridiomycota incertae sedis</taxon>
        <taxon>Chytridiomycetes</taxon>
        <taxon>Rhizophydiales</taxon>
        <taxon>Rhizophydiales incertae sedis</taxon>
        <taxon>Batrachochytrium</taxon>
    </lineage>
</organism>
<dbReference type="Pfam" id="PF14200">
    <property type="entry name" value="RicinB_lectin_2"/>
    <property type="match status" value="1"/>
</dbReference>
<dbReference type="Pfam" id="PF14587">
    <property type="entry name" value="Glyco_hydr_30_2"/>
    <property type="match status" value="1"/>
</dbReference>
<dbReference type="SMART" id="SM00458">
    <property type="entry name" value="RICIN"/>
    <property type="match status" value="1"/>
</dbReference>
<dbReference type="PANTHER" id="PTHR42767">
    <property type="entry name" value="ENDO-BETA-1,6-GALACTANASE"/>
    <property type="match status" value="1"/>
</dbReference>
<dbReference type="Proteomes" id="UP000077115">
    <property type="component" value="Unassembled WGS sequence"/>
</dbReference>
<dbReference type="InterPro" id="IPR035992">
    <property type="entry name" value="Ricin_B-like_lectins"/>
</dbReference>
<dbReference type="STRING" id="403673.A0A177WCU8"/>
<dbReference type="GO" id="GO:0004553">
    <property type="term" value="F:hydrolase activity, hydrolyzing O-glycosyl compounds"/>
    <property type="evidence" value="ECO:0007669"/>
    <property type="project" value="InterPro"/>
</dbReference>
<dbReference type="PROSITE" id="PS50231">
    <property type="entry name" value="RICIN_B_LECTIN"/>
    <property type="match status" value="1"/>
</dbReference>
<dbReference type="InterPro" id="IPR039743">
    <property type="entry name" value="6GAL/EXGAL"/>
</dbReference>
<dbReference type="InterPro" id="IPR039514">
    <property type="entry name" value="6GAL-like"/>
</dbReference>
<proteinExistence type="predicted"/>
<evidence type="ECO:0000259" key="1">
    <source>
        <dbReference type="SMART" id="SM00458"/>
    </source>
</evidence>
<sequence>MNYLNMIFPIPDSSFTLNATVCLTNTPPVKFKGWGTSLCWWANALGDPSITIRDDIADALFSPPPRGLGLNVVRYNIGGGDDPACHKRQGAQPHHFRHGGDVPGWLPHDDGSCTRLVQSGSNQGLMEGLDTQADARQLWFLHAAKLRGANIFEAFSNSPPWWMTHSGCTAGWDKACVKTESSSSRCSPKNNLKEEYVDQFAMYLVRVMVAIKQLLGIEFQTLSPMNEPHPDACNWQAGNNQEGCNYDVNMQMKMIKATYAALQKHGLHAKISGCDETATAVQIDTWVALDDESKSYIGQINSHTYSAIDRVVLHRLAILSQKPLWMSEMCYGGTDGKHDHQSMNTPLQLAESIALDLGTLQPECWVYWQAVEDEANAKNCAGNWGVIHADMSPTGQYSLEQSNSHHRIWDRTKKYWAMAQFTHFIRPGSILLAVKESNQETCGKLADGVFVTVAYTPNSSDNWGTPLNMSGSGFDPISGSLVVVLINKTSRDVSVAINYSMHGIVEYLPVWNSSTPPTISLFRTSATEDLKNVGVSPSLVNSIVSPTAPLPDIPVHLTPESITTMVLPGVMMASETAHAVVNHSVYMSISTQHIQRHVFTQGVYKIVNVFSKHCLTSSTNPSGQPTLVQSQYRQTPDQHWRFVESGMSTDTSPVFSIMHCGSGKLVDIHGCCRDNGAIISVYGRNGQSNQQWRIKAVAGRDAFIIASAMHNKVMDVAGWNIGDGANVVMWDENGGDNQLWLIEAI</sequence>
<dbReference type="InterPro" id="IPR000772">
    <property type="entry name" value="Ricin_B_lectin"/>
</dbReference>